<dbReference type="InterPro" id="IPR001242">
    <property type="entry name" value="Condensation_dom"/>
</dbReference>
<dbReference type="InterPro" id="IPR010071">
    <property type="entry name" value="AA_adenyl_dom"/>
</dbReference>
<dbReference type="GO" id="GO:0031177">
    <property type="term" value="F:phosphopantetheine binding"/>
    <property type="evidence" value="ECO:0007669"/>
    <property type="project" value="TreeGrafter"/>
</dbReference>
<dbReference type="Gene3D" id="3.30.300.30">
    <property type="match status" value="1"/>
</dbReference>
<evidence type="ECO:0000256" key="2">
    <source>
        <dbReference type="ARBA" id="ARBA00022553"/>
    </source>
</evidence>
<dbReference type="FunFam" id="3.30.300.30:FF:000015">
    <property type="entry name" value="Nonribosomal peptide synthase SidD"/>
    <property type="match status" value="1"/>
</dbReference>
<dbReference type="CDD" id="cd05918">
    <property type="entry name" value="A_NRPS_SidN3_like"/>
    <property type="match status" value="1"/>
</dbReference>
<reference evidence="6" key="1">
    <citation type="journal article" date="2011" name="J. Am. Chem. Soc.">
        <title>Fungal indole alkaloid biosynthesis: genetic and biochemical investigation of the tryptoquialanine pathway in Penicillium aethiopicum.</title>
        <authorList>
            <person name="Gao X."/>
            <person name="Chooi Y.H."/>
            <person name="Ames B.D."/>
            <person name="Wang P."/>
            <person name="Walsh C.T."/>
            <person name="Tang Y."/>
        </authorList>
    </citation>
    <scope>NUCLEOTIDE SEQUENCE</scope>
    <source>
        <strain evidence="6">IBT 5753</strain>
    </source>
</reference>
<proteinExistence type="inferred from homology"/>
<evidence type="ECO:0000313" key="6">
    <source>
        <dbReference type="EMBL" id="ADY16689.1"/>
    </source>
</evidence>
<dbReference type="Pfam" id="PF00501">
    <property type="entry name" value="AMP-binding"/>
    <property type="match status" value="1"/>
</dbReference>
<dbReference type="InterPro" id="IPR023213">
    <property type="entry name" value="CAT-like_dom_sf"/>
</dbReference>
<dbReference type="InterPro" id="IPR009081">
    <property type="entry name" value="PP-bd_ACP"/>
</dbReference>
<keyword evidence="1" id="KW-0596">Phosphopantetheine</keyword>
<dbReference type="NCBIfam" id="TIGR01733">
    <property type="entry name" value="AA-adenyl-dom"/>
    <property type="match status" value="1"/>
</dbReference>
<dbReference type="Gene3D" id="1.10.1200.10">
    <property type="entry name" value="ACP-like"/>
    <property type="match status" value="1"/>
</dbReference>
<evidence type="ECO:0000256" key="1">
    <source>
        <dbReference type="ARBA" id="ARBA00022450"/>
    </source>
</evidence>
<dbReference type="SUPFAM" id="SSF56801">
    <property type="entry name" value="Acetyl-CoA synthetase-like"/>
    <property type="match status" value="1"/>
</dbReference>
<evidence type="ECO:0000256" key="3">
    <source>
        <dbReference type="ARBA" id="ARBA00022598"/>
    </source>
</evidence>
<dbReference type="InterPro" id="IPR036736">
    <property type="entry name" value="ACP-like_sf"/>
</dbReference>
<dbReference type="GO" id="GO:0043041">
    <property type="term" value="P:amino acid activation for nonribosomal peptide biosynthetic process"/>
    <property type="evidence" value="ECO:0007669"/>
    <property type="project" value="TreeGrafter"/>
</dbReference>
<keyword evidence="2" id="KW-0597">Phosphoprotein</keyword>
<dbReference type="PANTHER" id="PTHR45527:SF3">
    <property type="entry name" value="SIDEROPHORE SYNTHETASE (EUROFUNG)"/>
    <property type="match status" value="1"/>
</dbReference>
<sequence>MFEPIETLSHDEKPVPVISTAVEIPGEDIVLQRYIPEINWKNATSHPVRSTVNEIFHKHVLERPDAPAVCGWDGTYTYRELAERSAGVAHELRQRGVRPEVLSALLFEKSKLVTVALHAVLQAGGAFVLLDPSLPASRLQAIFAESGAQIIISSAAMAGIAAKISTDSYIVDDQQIPYPSVESSEGPVNQPENALYSVFTSGSTGTPKGFLMEHRALVTCALACGQSLGLNKNSRTLQFSSNSFDLATFEHLIPFIFGACICIPSEEERKGDLTKALHKYQITLAMLTPSVSRLLEPERLPILKTVMLCGEPVLSEDVHRWSSYVHLYNGYSPAEAGCITIMSEAIDEAHPNNIGYSLGITPWVVHPDNHDQLLEVGEVGELIIQGHTVGRGYFGPREKSQSTFIDAPAWVGDFARESYGSLYKTGDLVQFNMDGSMQFLGRKDSQVKFHGQRLELGEIEHQLRQYFLPPHAVIAELVTAENREPNLIAFVSRSQDMASMAAHDNLFLVPDEQFVAEARKAEGALREKLPAYMVPSDVLLLSHLPMLPSGKTDRRSIRTMAANLAPMERRKYSSMLATSQGQPSTQLEESLVHLWASSLNIPIDQIGTQDNYFSLGGTSLDAIRLSASARKLGYAGLSSAMVFKHPTIELMAGMLEEAVKQPMSTTPSSVSFQLNSAVTDHLLAKCQLQADELEGGFLPTTAFQQKSAGLKCMHITLDTSGLDHSRLEAAWEAVQKKHISLRSVYIAHDGCVYQAFLRQPETTIPIEYCDDQPVKEVTAGFCDGDAEPILNGSRWWKLTRIIQKSDNSSMLIIRTTHAQFDAMTLNVMFKDFMAASEGRELSQCELQFSDYMTSRVKQNSSSPVMDFWMEFLRGSQMSQPVFTDASSANLPPDHIGMVFVMRPITPNPILPVGITLASVFRAAWAFVLGNYTGQHDLVFGEFVEGRTLPLVQDVESITGCTAAETPMRITIPQHEGATVQDLLSHSQAQYATRMPFETCELPDIVPHCVPSWPVETTRFSHLLVLENTQAIPPVIVDGQECAHNWAFHGRLEDVQVQLVPGKDTLHVAILGPEIRLSQDIANMLVDKLATTLGQFVSMPDELLSKING</sequence>
<dbReference type="Gene3D" id="3.30.559.30">
    <property type="entry name" value="Nonribosomal peptide synthetase, condensation domain"/>
    <property type="match status" value="1"/>
</dbReference>
<organism evidence="6">
    <name type="scientific">Penicillium aethiopicum</name>
    <dbReference type="NCBI Taxonomy" id="36650"/>
    <lineage>
        <taxon>Eukaryota</taxon>
        <taxon>Fungi</taxon>
        <taxon>Dikarya</taxon>
        <taxon>Ascomycota</taxon>
        <taxon>Pezizomycotina</taxon>
        <taxon>Eurotiomycetes</taxon>
        <taxon>Eurotiomycetidae</taxon>
        <taxon>Eurotiales</taxon>
        <taxon>Aspergillaceae</taxon>
        <taxon>Penicillium</taxon>
    </lineage>
</organism>
<dbReference type="InterPro" id="IPR042099">
    <property type="entry name" value="ANL_N_sf"/>
</dbReference>
<keyword evidence="3" id="KW-0436">Ligase</keyword>
<dbReference type="PROSITE" id="PS50075">
    <property type="entry name" value="CARRIER"/>
    <property type="match status" value="1"/>
</dbReference>
<evidence type="ECO:0000256" key="4">
    <source>
        <dbReference type="ARBA" id="ARBA00029454"/>
    </source>
</evidence>
<protein>
    <submittedName>
        <fullName evidence="6">TqaB</fullName>
    </submittedName>
</protein>
<dbReference type="Pfam" id="PF00668">
    <property type="entry name" value="Condensation"/>
    <property type="match status" value="1"/>
</dbReference>
<dbReference type="PANTHER" id="PTHR45527">
    <property type="entry name" value="NONRIBOSOMAL PEPTIDE SYNTHETASE"/>
    <property type="match status" value="1"/>
</dbReference>
<dbReference type="Pfam" id="PF00550">
    <property type="entry name" value="PP-binding"/>
    <property type="match status" value="1"/>
</dbReference>
<dbReference type="InterPro" id="IPR045851">
    <property type="entry name" value="AMP-bd_C_sf"/>
</dbReference>
<dbReference type="SUPFAM" id="SSF52777">
    <property type="entry name" value="CoA-dependent acyltransferases"/>
    <property type="match status" value="2"/>
</dbReference>
<dbReference type="BioCyc" id="MetaCyc:MONOMER-19301"/>
<dbReference type="Gene3D" id="3.40.50.12780">
    <property type="entry name" value="N-terminal domain of ligase-like"/>
    <property type="match status" value="1"/>
</dbReference>
<dbReference type="SUPFAM" id="SSF47336">
    <property type="entry name" value="ACP-like"/>
    <property type="match status" value="1"/>
</dbReference>
<dbReference type="InterPro" id="IPR000873">
    <property type="entry name" value="AMP-dep_synth/lig_dom"/>
</dbReference>
<dbReference type="GO" id="GO:0016874">
    <property type="term" value="F:ligase activity"/>
    <property type="evidence" value="ECO:0007669"/>
    <property type="project" value="UniProtKB-KW"/>
</dbReference>
<dbReference type="GO" id="GO:0044550">
    <property type="term" value="P:secondary metabolite biosynthetic process"/>
    <property type="evidence" value="ECO:0007669"/>
    <property type="project" value="TreeGrafter"/>
</dbReference>
<evidence type="ECO:0000259" key="5">
    <source>
        <dbReference type="PROSITE" id="PS50075"/>
    </source>
</evidence>
<dbReference type="EMBL" id="HQ591508">
    <property type="protein sequence ID" value="ADY16689.1"/>
    <property type="molecule type" value="Genomic_DNA"/>
</dbReference>
<accession>F1CWD6</accession>
<dbReference type="Gene3D" id="3.30.559.10">
    <property type="entry name" value="Chloramphenicol acetyltransferase-like domain"/>
    <property type="match status" value="1"/>
</dbReference>
<name>F1CWD6_PENAE</name>
<comment type="similarity">
    <text evidence="4">Belongs to the NRP synthetase family.</text>
</comment>
<dbReference type="GO" id="GO:0005737">
    <property type="term" value="C:cytoplasm"/>
    <property type="evidence" value="ECO:0007669"/>
    <property type="project" value="TreeGrafter"/>
</dbReference>
<dbReference type="AlphaFoldDB" id="F1CWD6"/>
<feature type="domain" description="Carrier" evidence="5">
    <location>
        <begin position="582"/>
        <end position="659"/>
    </location>
</feature>